<feature type="domain" description="P-type" evidence="19">
    <location>
        <begin position="62"/>
        <end position="104"/>
    </location>
</feature>
<evidence type="ECO:0000256" key="4">
    <source>
        <dbReference type="ARBA" id="ARBA00022530"/>
    </source>
</evidence>
<dbReference type="Proteomes" id="UP000008672">
    <property type="component" value="Unassembled WGS sequence"/>
</dbReference>
<evidence type="ECO:0000256" key="8">
    <source>
        <dbReference type="ARBA" id="ARBA00023136"/>
    </source>
</evidence>
<dbReference type="GO" id="GO:0035805">
    <property type="term" value="C:egg coat"/>
    <property type="evidence" value="ECO:0007669"/>
    <property type="project" value="UniProtKB-SubCell"/>
</dbReference>
<dbReference type="SMART" id="SM00241">
    <property type="entry name" value="ZP"/>
    <property type="match status" value="1"/>
</dbReference>
<dbReference type="PROSITE" id="PS51448">
    <property type="entry name" value="P_TREFOIL_2"/>
    <property type="match status" value="1"/>
</dbReference>
<proteinExistence type="predicted"/>
<dbReference type="Gene3D" id="4.10.110.10">
    <property type="entry name" value="Spasmolytic Protein, domain 1"/>
    <property type="match status" value="1"/>
</dbReference>
<dbReference type="OMA" id="QHERIEC"/>
<evidence type="ECO:0000256" key="11">
    <source>
        <dbReference type="ARBA" id="ARBA00023279"/>
    </source>
</evidence>
<evidence type="ECO:0000256" key="14">
    <source>
        <dbReference type="ARBA" id="ARBA00040238"/>
    </source>
</evidence>
<dbReference type="InterPro" id="IPR044913">
    <property type="entry name" value="P_trefoil_dom_sf"/>
</dbReference>
<keyword evidence="3" id="KW-0964">Secreted</keyword>
<dbReference type="Bgee" id="ENSLACG00000011054">
    <property type="expression patterns" value="Expressed in pelvic fin and 2 other cell types or tissues"/>
</dbReference>
<dbReference type="GO" id="GO:0035804">
    <property type="term" value="F:structural constituent of egg coat"/>
    <property type="evidence" value="ECO:0007669"/>
    <property type="project" value="TreeGrafter"/>
</dbReference>
<keyword evidence="11" id="KW-0278">Fertilization</keyword>
<evidence type="ECO:0000259" key="18">
    <source>
        <dbReference type="PROSITE" id="PS51034"/>
    </source>
</evidence>
<organism evidence="20 21">
    <name type="scientific">Latimeria chalumnae</name>
    <name type="common">Coelacanth</name>
    <dbReference type="NCBI Taxonomy" id="7897"/>
    <lineage>
        <taxon>Eukaryota</taxon>
        <taxon>Metazoa</taxon>
        <taxon>Chordata</taxon>
        <taxon>Craniata</taxon>
        <taxon>Vertebrata</taxon>
        <taxon>Euteleostomi</taxon>
        <taxon>Coelacanthiformes</taxon>
        <taxon>Coelacanthidae</taxon>
        <taxon>Latimeria</taxon>
    </lineage>
</organism>
<keyword evidence="10" id="KW-0325">Glycoprotein</keyword>
<feature type="disulfide bond" evidence="17">
    <location>
        <begin position="64"/>
        <end position="90"/>
    </location>
</feature>
<protein>
    <recommendedName>
        <fullName evidence="14">Zona pellucida sperm-binding protein 4</fullName>
    </recommendedName>
    <alternativeName>
        <fullName evidence="16">Zona pellucida glycoprotein 4</fullName>
    </alternativeName>
    <alternativeName>
        <fullName evidence="15">Zona pellucida protein B</fullName>
    </alternativeName>
</protein>
<keyword evidence="6" id="KW-0812">Transmembrane</keyword>
<keyword evidence="2" id="KW-1003">Cell membrane</keyword>
<dbReference type="Gene3D" id="2.60.40.4100">
    <property type="entry name" value="Zona pellucida, ZP-C domain"/>
    <property type="match status" value="1"/>
</dbReference>
<dbReference type="PANTHER" id="PTHR23343:SF31">
    <property type="entry name" value="ZONA PELLUCIDA SPERM-BINDING PROTEIN 4"/>
    <property type="match status" value="1"/>
</dbReference>
<dbReference type="InterPro" id="IPR055356">
    <property type="entry name" value="ZP-N"/>
</dbReference>
<evidence type="ECO:0000256" key="5">
    <source>
        <dbReference type="ARBA" id="ARBA00022685"/>
    </source>
</evidence>
<dbReference type="PROSITE" id="PS51034">
    <property type="entry name" value="ZP_2"/>
    <property type="match status" value="1"/>
</dbReference>
<sequence>CGSVLSETVNHTVIIRASYQSCVVGQTEDQRPIMKLYVMGSTKLHEIECPVLGDVILEAGEPICRVPSERQVACGGLGITETDCRREGCCFAQDNSAMPCYYSDTVTLGCSKNGQFVLLLEKMMTKPPLDLKSVYLKGGSGPACKPVKDSPDVIVFKFPVSACGTRKQVEGDSVFYETDVMATRQVLAGPKGKVTRDSLFRLTVQCRYNGSDHRQLEAVIHTLTPPLPATDEGHLRIELRIAKGGAGSQYSVWYSDADYPLVKFLREPVFVEVRILGRTDPSIVLMLEDCWATPNKDPLSQVSWNILVDGCPFTGDNYQTVLHKVSSASRLQFPSHHKRFEVKTFVFMDELGTHPLSGEVYIHCSAAVCRPSAEEFCRTACEARRKRNVAELTWQENEVLVSSGPVVFL</sequence>
<evidence type="ECO:0000256" key="7">
    <source>
        <dbReference type="ARBA" id="ARBA00022989"/>
    </source>
</evidence>
<evidence type="ECO:0000256" key="2">
    <source>
        <dbReference type="ARBA" id="ARBA00022475"/>
    </source>
</evidence>
<dbReference type="Gene3D" id="2.60.40.3210">
    <property type="entry name" value="Zona pellucida, ZP-N domain"/>
    <property type="match status" value="1"/>
</dbReference>
<dbReference type="GeneTree" id="ENSGT00940000161188"/>
<evidence type="ECO:0000256" key="17">
    <source>
        <dbReference type="PROSITE-ProRule" id="PRU00779"/>
    </source>
</evidence>
<dbReference type="CDD" id="cd00111">
    <property type="entry name" value="Trefoil"/>
    <property type="match status" value="1"/>
</dbReference>
<dbReference type="SUPFAM" id="SSF57492">
    <property type="entry name" value="Trefoil"/>
    <property type="match status" value="1"/>
</dbReference>
<evidence type="ECO:0000313" key="20">
    <source>
        <dbReference type="Ensembl" id="ENSLACP00000012545.1"/>
    </source>
</evidence>
<dbReference type="InterPro" id="IPR042235">
    <property type="entry name" value="ZP-C_dom"/>
</dbReference>
<feature type="disulfide bond" evidence="17">
    <location>
        <begin position="74"/>
        <end position="89"/>
    </location>
</feature>
<keyword evidence="7" id="KW-1133">Transmembrane helix</keyword>
<dbReference type="InterPro" id="IPR000519">
    <property type="entry name" value="P_trefoil_dom"/>
</dbReference>
<dbReference type="InterPro" id="IPR017977">
    <property type="entry name" value="ZP_dom_CS"/>
</dbReference>
<dbReference type="Pfam" id="PF23344">
    <property type="entry name" value="ZP-N"/>
    <property type="match status" value="1"/>
</dbReference>
<dbReference type="SMART" id="SM00018">
    <property type="entry name" value="PD"/>
    <property type="match status" value="1"/>
</dbReference>
<dbReference type="Pfam" id="PF00100">
    <property type="entry name" value="Zona_pellucida"/>
    <property type="match status" value="1"/>
</dbReference>
<keyword evidence="5" id="KW-0165">Cleavage on pair of basic residues</keyword>
<keyword evidence="8" id="KW-0472">Membrane</keyword>
<dbReference type="AlphaFoldDB" id="H3ASC4"/>
<dbReference type="Ensembl" id="ENSLACT00000012639.1">
    <property type="protein sequence ID" value="ENSLACP00000012545.1"/>
    <property type="gene ID" value="ENSLACG00000011054.1"/>
</dbReference>
<evidence type="ECO:0000256" key="10">
    <source>
        <dbReference type="ARBA" id="ARBA00023180"/>
    </source>
</evidence>
<dbReference type="GO" id="GO:0060468">
    <property type="term" value="P:prevention of polyspermy"/>
    <property type="evidence" value="ECO:0007669"/>
    <property type="project" value="TreeGrafter"/>
</dbReference>
<evidence type="ECO:0000256" key="6">
    <source>
        <dbReference type="ARBA" id="ARBA00022692"/>
    </source>
</evidence>
<dbReference type="STRING" id="7897.ENSLACP00000012545"/>
<evidence type="ECO:0000256" key="3">
    <source>
        <dbReference type="ARBA" id="ARBA00022525"/>
    </source>
</evidence>
<evidence type="ECO:0000256" key="12">
    <source>
        <dbReference type="ARBA" id="ARBA00024183"/>
    </source>
</evidence>
<accession>H3ASC4</accession>
<dbReference type="InterPro" id="IPR001507">
    <property type="entry name" value="ZP_dom"/>
</dbReference>
<dbReference type="InParanoid" id="H3ASC4"/>
<evidence type="ECO:0000256" key="16">
    <source>
        <dbReference type="ARBA" id="ARBA00042573"/>
    </source>
</evidence>
<gene>
    <name evidence="20" type="primary">LOC102356596</name>
</gene>
<dbReference type="PRINTS" id="PR00023">
    <property type="entry name" value="ZPELLUCIDA"/>
</dbReference>
<reference evidence="21" key="1">
    <citation type="submission" date="2011-08" db="EMBL/GenBank/DDBJ databases">
        <title>The draft genome of Latimeria chalumnae.</title>
        <authorList>
            <person name="Di Palma F."/>
            <person name="Alfoldi J."/>
            <person name="Johnson J."/>
            <person name="Berlin A."/>
            <person name="Gnerre S."/>
            <person name="Jaffe D."/>
            <person name="MacCallum I."/>
            <person name="Young S."/>
            <person name="Walker B.J."/>
            <person name="Lander E."/>
            <person name="Lindblad-Toh K."/>
        </authorList>
    </citation>
    <scope>NUCLEOTIDE SEQUENCE [LARGE SCALE GENOMIC DNA]</scope>
    <source>
        <strain evidence="21">Wild caught</strain>
    </source>
</reference>
<dbReference type="HOGENOM" id="CLU_026010_1_0_1"/>
<evidence type="ECO:0000256" key="1">
    <source>
        <dbReference type="ARBA" id="ARBA00004251"/>
    </source>
</evidence>
<dbReference type="EMBL" id="AFYH01111835">
    <property type="status" value="NOT_ANNOTATED_CDS"/>
    <property type="molecule type" value="Genomic_DNA"/>
</dbReference>
<comment type="subcellular location">
    <subcellularLocation>
        <location evidence="1">Cell membrane</location>
        <topology evidence="1">Single-pass type I membrane protein</topology>
    </subcellularLocation>
    <subcellularLocation>
        <location evidence="12">Zona pellucida</location>
    </subcellularLocation>
</comment>
<evidence type="ECO:0000256" key="15">
    <source>
        <dbReference type="ARBA" id="ARBA00042273"/>
    </source>
</evidence>
<dbReference type="eggNOG" id="ENOG502QU54">
    <property type="taxonomic scope" value="Eukaryota"/>
</dbReference>
<evidence type="ECO:0000256" key="9">
    <source>
        <dbReference type="ARBA" id="ARBA00023157"/>
    </source>
</evidence>
<evidence type="ECO:0000259" key="19">
    <source>
        <dbReference type="PROSITE" id="PS51448"/>
    </source>
</evidence>
<dbReference type="InterPro" id="IPR048290">
    <property type="entry name" value="ZP_chr"/>
</dbReference>
<keyword evidence="4" id="KW-0272">Extracellular matrix</keyword>
<comment type="caution">
    <text evidence="17">Lacks conserved residue(s) required for the propagation of feature annotation.</text>
</comment>
<feature type="domain" description="ZP" evidence="18">
    <location>
        <begin position="109"/>
        <end position="388"/>
    </location>
</feature>
<dbReference type="Pfam" id="PF00088">
    <property type="entry name" value="Trefoil"/>
    <property type="match status" value="1"/>
</dbReference>
<dbReference type="InterPro" id="IPR051148">
    <property type="entry name" value="Zona_Pellucida_Domain_gp"/>
</dbReference>
<evidence type="ECO:0000256" key="13">
    <source>
        <dbReference type="ARBA" id="ARBA00037545"/>
    </source>
</evidence>
<dbReference type="GO" id="GO:0032190">
    <property type="term" value="F:acrosin binding"/>
    <property type="evidence" value="ECO:0007669"/>
    <property type="project" value="TreeGrafter"/>
</dbReference>
<dbReference type="GO" id="GO:0005886">
    <property type="term" value="C:plasma membrane"/>
    <property type="evidence" value="ECO:0007669"/>
    <property type="project" value="UniProtKB-SubCell"/>
</dbReference>
<dbReference type="PANTHER" id="PTHR23343">
    <property type="entry name" value="ZONA PELLUCIDA SPERM-BINDING PROTEIN"/>
    <property type="match status" value="1"/>
</dbReference>
<reference evidence="20" key="2">
    <citation type="submission" date="2025-08" db="UniProtKB">
        <authorList>
            <consortium name="Ensembl"/>
        </authorList>
    </citation>
    <scope>IDENTIFICATION</scope>
</reference>
<keyword evidence="21" id="KW-1185">Reference proteome</keyword>
<dbReference type="PROSITE" id="PS00682">
    <property type="entry name" value="ZP_1"/>
    <property type="match status" value="1"/>
</dbReference>
<name>H3ASC4_LATCH</name>
<comment type="function">
    <text evidence="13">Component of the zona pellucida, an extracellular matrix surrounding oocytes which mediates sperm binding, induction of the acrosome reaction and prevents post-fertilization polyspermy. The zona pellucida is composed of 3 to 4 glycoproteins, ZP1, ZP2, ZP3, and ZP4. ZP4 may act as a sperm receptor.</text>
</comment>
<dbReference type="GO" id="GO:0007339">
    <property type="term" value="P:binding of sperm to zona pellucida"/>
    <property type="evidence" value="ECO:0007669"/>
    <property type="project" value="TreeGrafter"/>
</dbReference>
<reference evidence="20" key="3">
    <citation type="submission" date="2025-09" db="UniProtKB">
        <authorList>
            <consortium name="Ensembl"/>
        </authorList>
    </citation>
    <scope>IDENTIFICATION</scope>
</reference>
<evidence type="ECO:0000313" key="21">
    <source>
        <dbReference type="Proteomes" id="UP000008672"/>
    </source>
</evidence>
<dbReference type="InterPro" id="IPR055355">
    <property type="entry name" value="ZP-C"/>
</dbReference>
<keyword evidence="9 17" id="KW-1015">Disulfide bond</keyword>